<evidence type="ECO:0000313" key="2">
    <source>
        <dbReference type="Proteomes" id="UP001165306"/>
    </source>
</evidence>
<protein>
    <submittedName>
        <fullName evidence="1">Uncharacterized protein</fullName>
    </submittedName>
</protein>
<reference evidence="1" key="1">
    <citation type="submission" date="2022-06" db="EMBL/GenBank/DDBJ databases">
        <title>CFH 74404 Thermomicrobiaceae sp.</title>
        <authorList>
            <person name="Ming H."/>
            <person name="Li W.-J."/>
            <person name="Zhao Z."/>
        </authorList>
    </citation>
    <scope>NUCLEOTIDE SEQUENCE</scope>
    <source>
        <strain evidence="1">CFH 74404</strain>
    </source>
</reference>
<organism evidence="1 2">
    <name type="scientific">Thermalbibacter longus</name>
    <dbReference type="NCBI Taxonomy" id="2951981"/>
    <lineage>
        <taxon>Bacteria</taxon>
        <taxon>Pseudomonadati</taxon>
        <taxon>Thermomicrobiota</taxon>
        <taxon>Thermomicrobia</taxon>
        <taxon>Thermomicrobiales</taxon>
        <taxon>Thermomicrobiaceae</taxon>
        <taxon>Thermalbibacter</taxon>
    </lineage>
</organism>
<evidence type="ECO:0000313" key="1">
    <source>
        <dbReference type="EMBL" id="MCM8748346.1"/>
    </source>
</evidence>
<comment type="caution">
    <text evidence="1">The sequence shown here is derived from an EMBL/GenBank/DDBJ whole genome shotgun (WGS) entry which is preliminary data.</text>
</comment>
<accession>A0AA41WA60</accession>
<keyword evidence="2" id="KW-1185">Reference proteome</keyword>
<name>A0AA41WA60_9BACT</name>
<gene>
    <name evidence="1" type="ORF">NET02_04245</name>
</gene>
<dbReference type="Proteomes" id="UP001165306">
    <property type="component" value="Unassembled WGS sequence"/>
</dbReference>
<dbReference type="EMBL" id="JAMSLR010000002">
    <property type="protein sequence ID" value="MCM8748346.1"/>
    <property type="molecule type" value="Genomic_DNA"/>
</dbReference>
<proteinExistence type="predicted"/>
<sequence length="99" mass="10794">MGTQRSEPESQLGRWQQVEGAAHGPRLYQIPALPQRLVQRAGLQALDPRPEAQLDRGHELGVQATEVTGYPHEVGGCSPLGQVVPLHPPGERLLPREPV</sequence>
<dbReference type="AlphaFoldDB" id="A0AA41WA60"/>